<dbReference type="InterPro" id="IPR050493">
    <property type="entry name" value="FAD-dep_Monooxygenase_BioMet"/>
</dbReference>
<dbReference type="AlphaFoldDB" id="A0A377ZMN2"/>
<dbReference type="Proteomes" id="UP000254487">
    <property type="component" value="Unassembled WGS sequence"/>
</dbReference>
<protein>
    <submittedName>
        <fullName evidence="4">Putative flavoprotein monooxygenase</fullName>
        <ecNumber evidence="4">1.14.13.24</ecNumber>
    </submittedName>
</protein>
<dbReference type="GO" id="GO:0018669">
    <property type="term" value="F:3-hydroxybenzoate 6-monooxygenase activity"/>
    <property type="evidence" value="ECO:0007669"/>
    <property type="project" value="UniProtKB-EC"/>
</dbReference>
<dbReference type="STRING" id="1218098.GCA_001598715_00439"/>
<dbReference type="InterPro" id="IPR002938">
    <property type="entry name" value="FAD-bd"/>
</dbReference>
<dbReference type="Gene3D" id="3.50.50.60">
    <property type="entry name" value="FAD/NAD(P)-binding domain"/>
    <property type="match status" value="1"/>
</dbReference>
<gene>
    <name evidence="4" type="primary">xlnD</name>
    <name evidence="4" type="ORF">NCTC10313_03665</name>
    <name evidence="5" type="ORF">NCTC5050_04168</name>
</gene>
<dbReference type="InterPro" id="IPR036188">
    <property type="entry name" value="FAD/NAD-bd_sf"/>
</dbReference>
<dbReference type="Pfam" id="PF01494">
    <property type="entry name" value="FAD_binding_3"/>
    <property type="match status" value="1"/>
</dbReference>
<evidence type="ECO:0000313" key="7">
    <source>
        <dbReference type="Proteomes" id="UP000255382"/>
    </source>
</evidence>
<proteinExistence type="predicted"/>
<name>A0A377ZMN2_KLEPO</name>
<evidence type="ECO:0000256" key="2">
    <source>
        <dbReference type="ARBA" id="ARBA00023033"/>
    </source>
</evidence>
<sequence length="186" mass="20755">MKAIVIGAGIGGLSAAVALKQSGIDCDVYEAVKEIKPVGAAISVWPNGVKCMAHLGMGDIMETFGGPLRRMAYRDFRSGENMTQFSLAPLIERTGSRPCPVSRAELQREMLDYWGRDSVQFGKRVTRCEEDADGVTVWFYRRQQRQRRSADCRRRQPFRTASVGAGLYPAAPLRRLRQLERSGGDR</sequence>
<evidence type="ECO:0000259" key="3">
    <source>
        <dbReference type="Pfam" id="PF01494"/>
    </source>
</evidence>
<dbReference type="EMBL" id="UGLZ01000005">
    <property type="protein sequence ID" value="STV27089.1"/>
    <property type="molecule type" value="Genomic_DNA"/>
</dbReference>
<dbReference type="EMBL" id="UGLW01000003">
    <property type="protein sequence ID" value="STU76403.1"/>
    <property type="molecule type" value="Genomic_DNA"/>
</dbReference>
<dbReference type="Proteomes" id="UP000255382">
    <property type="component" value="Unassembled WGS sequence"/>
</dbReference>
<evidence type="ECO:0000313" key="5">
    <source>
        <dbReference type="EMBL" id="STV27089.1"/>
    </source>
</evidence>
<organism evidence="4 6">
    <name type="scientific">Klebsiella pneumoniae subsp. ozaenae</name>
    <dbReference type="NCBI Taxonomy" id="574"/>
    <lineage>
        <taxon>Bacteria</taxon>
        <taxon>Pseudomonadati</taxon>
        <taxon>Pseudomonadota</taxon>
        <taxon>Gammaproteobacteria</taxon>
        <taxon>Enterobacterales</taxon>
        <taxon>Enterobacteriaceae</taxon>
        <taxon>Klebsiella/Raoultella group</taxon>
        <taxon>Klebsiella</taxon>
        <taxon>Klebsiella pneumoniae complex</taxon>
    </lineage>
</organism>
<accession>A0A377ZMN2</accession>
<dbReference type="SUPFAM" id="SSF51905">
    <property type="entry name" value="FAD/NAD(P)-binding domain"/>
    <property type="match status" value="1"/>
</dbReference>
<keyword evidence="1 4" id="KW-0560">Oxidoreductase</keyword>
<keyword evidence="7" id="KW-1185">Reference proteome</keyword>
<dbReference type="EC" id="1.14.13.24" evidence="4"/>
<dbReference type="GO" id="GO:0071949">
    <property type="term" value="F:FAD binding"/>
    <property type="evidence" value="ECO:0007669"/>
    <property type="project" value="InterPro"/>
</dbReference>
<evidence type="ECO:0000256" key="1">
    <source>
        <dbReference type="ARBA" id="ARBA00023002"/>
    </source>
</evidence>
<feature type="domain" description="FAD-binding" evidence="3">
    <location>
        <begin position="2"/>
        <end position="151"/>
    </location>
</feature>
<dbReference type="PANTHER" id="PTHR13789">
    <property type="entry name" value="MONOOXYGENASE"/>
    <property type="match status" value="1"/>
</dbReference>
<evidence type="ECO:0000313" key="6">
    <source>
        <dbReference type="Proteomes" id="UP000254487"/>
    </source>
</evidence>
<evidence type="ECO:0000313" key="4">
    <source>
        <dbReference type="EMBL" id="STU76403.1"/>
    </source>
</evidence>
<reference evidence="6 7" key="1">
    <citation type="submission" date="2018-06" db="EMBL/GenBank/DDBJ databases">
        <authorList>
            <consortium name="Pathogen Informatics"/>
            <person name="Doyle S."/>
        </authorList>
    </citation>
    <scope>NUCLEOTIDE SEQUENCE [LARGE SCALE GENOMIC DNA]</scope>
    <source>
        <strain evidence="4 6">NCTC10313</strain>
        <strain evidence="5 7">NCTC5050</strain>
    </source>
</reference>
<dbReference type="PANTHER" id="PTHR13789:SF309">
    <property type="entry name" value="PUTATIVE (AFU_ORTHOLOGUE AFUA_6G14510)-RELATED"/>
    <property type="match status" value="1"/>
</dbReference>
<keyword evidence="2 4" id="KW-0503">Monooxygenase</keyword>